<dbReference type="Gene3D" id="3.40.50.10540">
    <property type="entry name" value="Crotonobetainyl-coa:carnitine coa-transferase, domain 1"/>
    <property type="match status" value="1"/>
</dbReference>
<protein>
    <submittedName>
        <fullName evidence="2">CoA transferase</fullName>
    </submittedName>
</protein>
<dbReference type="RefSeq" id="WP_152271944.1">
    <property type="nucleotide sequence ID" value="NZ_VTFX01000003.1"/>
</dbReference>
<accession>A0A5N6MQX9</accession>
<dbReference type="PANTHER" id="PTHR48207">
    <property type="entry name" value="SUCCINATE--HYDROXYMETHYLGLUTARATE COA-TRANSFERASE"/>
    <property type="match status" value="1"/>
</dbReference>
<dbReference type="Pfam" id="PF02515">
    <property type="entry name" value="CoA_transf_3"/>
    <property type="match status" value="1"/>
</dbReference>
<dbReference type="InterPro" id="IPR003673">
    <property type="entry name" value="CoA-Trfase_fam_III"/>
</dbReference>
<keyword evidence="1 2" id="KW-0808">Transferase</keyword>
<comment type="caution">
    <text evidence="2">The sequence shown here is derived from an EMBL/GenBank/DDBJ whole genome shotgun (WGS) entry which is preliminary data.</text>
</comment>
<evidence type="ECO:0000313" key="3">
    <source>
        <dbReference type="Proteomes" id="UP000326852"/>
    </source>
</evidence>
<sequence>MASAQQSAARPPGPLAGIRVLDFTQFLSGPYGVQMLGDMGAEIIKVESPAGDLSRTVPPHFIRGDSAYFHTINRNKKSIVVDLKHESAPELIRSLMDQCDIVVENFRPGVLARLGVDREVEMERRPELIWASISGFGQTGPLRDLTAYDMIVQALSGTMSLTGERGGDPVRTGLPIGDLAAGLHAVIGILAALNRRTREGVGDYIDISMLDCLVSMVDYQATYYLESGQVPGPQGSGHDSIPTYRMFQAGDGRAIVTTANTERMWQAMARALGCPELIEDPRFARNADRLRNKEALWSIIEPAFLQHTADEWVELFNEAAIPVGTVNDVASALNSPQVAARNMVIELSDGEGTTVRTVGNPIKMATLPEGRNSFPPALGQDGPAILQSVLGLAETDIAALVASGVVRPPAPVPADAKHKVPASAH</sequence>
<dbReference type="SUPFAM" id="SSF89796">
    <property type="entry name" value="CoA-transferase family III (CaiB/BaiF)"/>
    <property type="match status" value="1"/>
</dbReference>
<dbReference type="AlphaFoldDB" id="A0A5N6MQX9"/>
<reference evidence="2 3" key="1">
    <citation type="submission" date="2019-08" db="EMBL/GenBank/DDBJ databases">
        <title>Arthrobacter sp. nov., isolated from plateau pika and Tibetan wild ass.</title>
        <authorList>
            <person name="Ge Y."/>
        </authorList>
    </citation>
    <scope>NUCLEOTIDE SEQUENCE [LARGE SCALE GENOMIC DNA]</scope>
    <source>
        <strain evidence="2 3">785</strain>
    </source>
</reference>
<keyword evidence="3" id="KW-1185">Reference proteome</keyword>
<dbReference type="InterPro" id="IPR044855">
    <property type="entry name" value="CoA-Trfase_III_dom3_sf"/>
</dbReference>
<dbReference type="Gene3D" id="3.30.1540.10">
    <property type="entry name" value="formyl-coa transferase, domain 3"/>
    <property type="match status" value="1"/>
</dbReference>
<dbReference type="PANTHER" id="PTHR48207:SF3">
    <property type="entry name" value="SUCCINATE--HYDROXYMETHYLGLUTARATE COA-TRANSFERASE"/>
    <property type="match status" value="1"/>
</dbReference>
<dbReference type="Proteomes" id="UP000326852">
    <property type="component" value="Unassembled WGS sequence"/>
</dbReference>
<dbReference type="EMBL" id="VTFX01000003">
    <property type="protein sequence ID" value="KAD3720573.1"/>
    <property type="molecule type" value="Genomic_DNA"/>
</dbReference>
<name>A0A5N6MQX9_9MICC</name>
<dbReference type="GO" id="GO:0008410">
    <property type="term" value="F:CoA-transferase activity"/>
    <property type="evidence" value="ECO:0007669"/>
    <property type="project" value="TreeGrafter"/>
</dbReference>
<evidence type="ECO:0000313" key="2">
    <source>
        <dbReference type="EMBL" id="KAD3720573.1"/>
    </source>
</evidence>
<dbReference type="InterPro" id="IPR050483">
    <property type="entry name" value="CoA-transferase_III_domain"/>
</dbReference>
<gene>
    <name evidence="2" type="ORF">GD627_07110</name>
</gene>
<dbReference type="InterPro" id="IPR023606">
    <property type="entry name" value="CoA-Trfase_III_dom_1_sf"/>
</dbReference>
<organism evidence="2 3">
    <name type="scientific">Arthrobacter yangruifuii</name>
    <dbReference type="NCBI Taxonomy" id="2606616"/>
    <lineage>
        <taxon>Bacteria</taxon>
        <taxon>Bacillati</taxon>
        <taxon>Actinomycetota</taxon>
        <taxon>Actinomycetes</taxon>
        <taxon>Micrococcales</taxon>
        <taxon>Micrococcaceae</taxon>
        <taxon>Arthrobacter</taxon>
    </lineage>
</organism>
<proteinExistence type="predicted"/>
<evidence type="ECO:0000256" key="1">
    <source>
        <dbReference type="ARBA" id="ARBA00022679"/>
    </source>
</evidence>